<feature type="region of interest" description="Disordered" evidence="1">
    <location>
        <begin position="1"/>
        <end position="22"/>
    </location>
</feature>
<evidence type="ECO:0000313" key="3">
    <source>
        <dbReference type="Proteomes" id="UP000013968"/>
    </source>
</evidence>
<evidence type="ECO:0000256" key="1">
    <source>
        <dbReference type="SAM" id="MobiDB-lite"/>
    </source>
</evidence>
<reference evidence="2 3" key="1">
    <citation type="journal article" date="2013" name="BMC Genomics">
        <title>ContigScape: a Cytoscape plugin facilitating microbial genome gap closing.</title>
        <authorList>
            <person name="Tang B."/>
            <person name="Wang Q."/>
            <person name="Yang M."/>
            <person name="Xie F."/>
            <person name="Zhu Y."/>
            <person name="Zhuo Y."/>
            <person name="Wang S."/>
            <person name="Gao H."/>
            <person name="Ding X."/>
            <person name="Zhang L."/>
            <person name="Zhao G."/>
            <person name="Zheng H."/>
        </authorList>
    </citation>
    <scope>NUCLEOTIDE SEQUENCE [LARGE SCALE GENOMIC DNA]</scope>
    <source>
        <strain evidence="2 3">HCCB10007</strain>
    </source>
</reference>
<sequence length="69" mass="7264">MGTTLTVRSSPESPERSAPGSSKFSAVASFVDVHDAGLVFVTPCLQLFQRVFGQLVGFAAARSVVVGRH</sequence>
<dbReference type="HOGENOM" id="CLU_2766778_0_0_11"/>
<accession>R4SRD3</accession>
<dbReference type="EMBL" id="CP003410">
    <property type="protein sequence ID" value="AGM05175.1"/>
    <property type="molecule type" value="Genomic_DNA"/>
</dbReference>
<keyword evidence="3" id="KW-1185">Reference proteome</keyword>
<evidence type="ECO:0000313" key="2">
    <source>
        <dbReference type="EMBL" id="AGM05175.1"/>
    </source>
</evidence>
<protein>
    <submittedName>
        <fullName evidence="2">Uncharacterized protein</fullName>
    </submittedName>
</protein>
<feature type="compositionally biased region" description="Low complexity" evidence="1">
    <location>
        <begin position="8"/>
        <end position="22"/>
    </location>
</feature>
<dbReference type="AlphaFoldDB" id="R4SRD3"/>
<proteinExistence type="predicted"/>
<name>R4SRD3_9PSEU</name>
<gene>
    <name evidence="2" type="ORF">AORI_2587</name>
</gene>
<organism evidence="2 3">
    <name type="scientific">Amycolatopsis keratiniphila</name>
    <dbReference type="NCBI Taxonomy" id="129921"/>
    <lineage>
        <taxon>Bacteria</taxon>
        <taxon>Bacillati</taxon>
        <taxon>Actinomycetota</taxon>
        <taxon>Actinomycetes</taxon>
        <taxon>Pseudonocardiales</taxon>
        <taxon>Pseudonocardiaceae</taxon>
        <taxon>Amycolatopsis</taxon>
        <taxon>Amycolatopsis japonica group</taxon>
    </lineage>
</organism>
<dbReference type="Proteomes" id="UP000013968">
    <property type="component" value="Chromosome"/>
</dbReference>
<dbReference type="KEGG" id="aoi:AORI_2587"/>